<reference evidence="3" key="2">
    <citation type="submission" date="2015-03" db="EMBL/GenBank/DDBJ databases">
        <title>The genome and structure of Sinorhizobium meliloti phage phiM9.</title>
        <authorList>
            <person name="Johnson M.C."/>
            <person name="Tatum K.B."/>
            <person name="Lynn J.S."/>
            <person name="Brewer T.E."/>
            <person name="Washburn B.K."/>
            <person name="Stroupe M.E."/>
            <person name="Jones K.M."/>
        </authorList>
    </citation>
    <scope>NUCLEOTIDE SEQUENCE [LARGE SCALE GENOMIC DNA]</scope>
</reference>
<keyword evidence="1" id="KW-0175">Coiled coil</keyword>
<proteinExistence type="predicted"/>
<dbReference type="GeneID" id="26517813"/>
<dbReference type="Proteomes" id="UP000033804">
    <property type="component" value="Segment"/>
</dbReference>
<feature type="coiled-coil region" evidence="1">
    <location>
        <begin position="36"/>
        <end position="63"/>
    </location>
</feature>
<keyword evidence="3" id="KW-1185">Reference proteome</keyword>
<name>A0A0F6TGN4_9CAUD</name>
<accession>A0A0F6TGN4</accession>
<evidence type="ECO:0000313" key="3">
    <source>
        <dbReference type="Proteomes" id="UP000033804"/>
    </source>
</evidence>
<dbReference type="EMBL" id="KP881232">
    <property type="protein sequence ID" value="AKE44761.1"/>
    <property type="molecule type" value="Genomic_DNA"/>
</dbReference>
<sequence length="69" mass="8237">MREFARVVEEPTLVRDVKTNAVLSNDRAAFERRKQMKKDKEFKNSLLNKIDALEERIRKLEERLAKYDG</sequence>
<dbReference type="RefSeq" id="YP_009189515.1">
    <property type="nucleotide sequence ID" value="NC_028676.1"/>
</dbReference>
<dbReference type="KEGG" id="vg:26517813"/>
<organism evidence="2 3">
    <name type="scientific">Sinorhizobium phage phiM9</name>
    <dbReference type="NCBI Taxonomy" id="1636182"/>
    <lineage>
        <taxon>Viruses</taxon>
        <taxon>Duplodnaviria</taxon>
        <taxon>Heunggongvirae</taxon>
        <taxon>Uroviricota</taxon>
        <taxon>Caudoviricetes</taxon>
        <taxon>Pootjesviridae</taxon>
        <taxon>Emnonavirus</taxon>
        <taxon>Emnonavirus phiM9</taxon>
    </lineage>
</organism>
<reference evidence="2 3" key="1">
    <citation type="journal article" date="2015" name="J. Virol.">
        <title>Sinorhizobium meliloti Phage ?M9 Defines a New Group of T4 Superfamily Phages with Unusual Genomic Features but a Common T=16 Capsid.</title>
        <authorList>
            <person name="Johnson M.C."/>
            <person name="Tatum K.B."/>
            <person name="Lynn J.S."/>
            <person name="Brewer T.E."/>
            <person name="Lu S."/>
            <person name="Washburn B.K."/>
            <person name="Stroupe M.E."/>
            <person name="Jones K.M."/>
        </authorList>
    </citation>
    <scope>NUCLEOTIDE SEQUENCE [LARGE SCALE GENOMIC DNA]</scope>
</reference>
<protein>
    <submittedName>
        <fullName evidence="2">Uncharacterized protein</fullName>
    </submittedName>
</protein>
<evidence type="ECO:0000313" key="2">
    <source>
        <dbReference type="EMBL" id="AKE44761.1"/>
    </source>
</evidence>
<gene>
    <name evidence="2" type="ORF">Sm_phiM9_133</name>
</gene>
<evidence type="ECO:0000256" key="1">
    <source>
        <dbReference type="SAM" id="Coils"/>
    </source>
</evidence>